<name>B8B5G2_ORYSI</name>
<evidence type="ECO:0000313" key="1">
    <source>
        <dbReference type="EMBL" id="EEC81914.1"/>
    </source>
</evidence>
<proteinExistence type="predicted"/>
<dbReference type="HOGENOM" id="CLU_113081_0_0_1"/>
<dbReference type="InterPro" id="IPR002554">
    <property type="entry name" value="PP2A_B56"/>
</dbReference>
<organism evidence="1 2">
    <name type="scientific">Oryza sativa subsp. indica</name>
    <name type="common">Rice</name>
    <dbReference type="NCBI Taxonomy" id="39946"/>
    <lineage>
        <taxon>Eukaryota</taxon>
        <taxon>Viridiplantae</taxon>
        <taxon>Streptophyta</taxon>
        <taxon>Embryophyta</taxon>
        <taxon>Tracheophyta</taxon>
        <taxon>Spermatophyta</taxon>
        <taxon>Magnoliopsida</taxon>
        <taxon>Liliopsida</taxon>
        <taxon>Poales</taxon>
        <taxon>Poaceae</taxon>
        <taxon>BOP clade</taxon>
        <taxon>Oryzoideae</taxon>
        <taxon>Oryzeae</taxon>
        <taxon>Oryzinae</taxon>
        <taxon>Oryza</taxon>
        <taxon>Oryza sativa</taxon>
    </lineage>
</organism>
<dbReference type="AlphaFoldDB" id="B8B5G2"/>
<dbReference type="InterPro" id="IPR011989">
    <property type="entry name" value="ARM-like"/>
</dbReference>
<dbReference type="InterPro" id="IPR016024">
    <property type="entry name" value="ARM-type_fold"/>
</dbReference>
<gene>
    <name evidence="1" type="ORF">OsI_25751</name>
</gene>
<dbReference type="Proteomes" id="UP000007015">
    <property type="component" value="Chromosome 7"/>
</dbReference>
<dbReference type="Pfam" id="PF01603">
    <property type="entry name" value="B56"/>
    <property type="match status" value="1"/>
</dbReference>
<dbReference type="Gene3D" id="1.25.10.10">
    <property type="entry name" value="Leucine-rich Repeat Variant"/>
    <property type="match status" value="1"/>
</dbReference>
<dbReference type="STRING" id="39946.B8B5G2"/>
<dbReference type="EMBL" id="CM000132">
    <property type="protein sequence ID" value="EEC81914.1"/>
    <property type="molecule type" value="Genomic_DNA"/>
</dbReference>
<protein>
    <submittedName>
        <fullName evidence="1">Uncharacterized protein</fullName>
    </submittedName>
</protein>
<sequence>MPPSAYPSSLPPPSDVLDDEVPVMVLLPTLRNHVDRSFLAGLVALFASEDPRERDRLKTVYHQLYSKLTVERAFRQRTMAVALLRFVYGTSPAEPERHCGVGELLEICGSIINGFVVPLKEEHRVFMARVLLPLHRTRWVHTCHRQLSYYGSIRRPGHLPPPLAGDQLPEGGAAYRRARGDRRDPRPAPLRQARRPCLLPDCPLRQQLQLTG</sequence>
<keyword evidence="2" id="KW-1185">Reference proteome</keyword>
<dbReference type="PANTHER" id="PTHR10257:SF28">
    <property type="entry name" value="SERINE_THREONINE PROTEIN PHOSPHATASE 2A REGULATORY SUBUNIT"/>
    <property type="match status" value="1"/>
</dbReference>
<accession>B8B5G2</accession>
<reference evidence="1 2" key="1">
    <citation type="journal article" date="2005" name="PLoS Biol.">
        <title>The genomes of Oryza sativa: a history of duplications.</title>
        <authorList>
            <person name="Yu J."/>
            <person name="Wang J."/>
            <person name="Lin W."/>
            <person name="Li S."/>
            <person name="Li H."/>
            <person name="Zhou J."/>
            <person name="Ni P."/>
            <person name="Dong W."/>
            <person name="Hu S."/>
            <person name="Zeng C."/>
            <person name="Zhang J."/>
            <person name="Zhang Y."/>
            <person name="Li R."/>
            <person name="Xu Z."/>
            <person name="Li S."/>
            <person name="Li X."/>
            <person name="Zheng H."/>
            <person name="Cong L."/>
            <person name="Lin L."/>
            <person name="Yin J."/>
            <person name="Geng J."/>
            <person name="Li G."/>
            <person name="Shi J."/>
            <person name="Liu J."/>
            <person name="Lv H."/>
            <person name="Li J."/>
            <person name="Wang J."/>
            <person name="Deng Y."/>
            <person name="Ran L."/>
            <person name="Shi X."/>
            <person name="Wang X."/>
            <person name="Wu Q."/>
            <person name="Li C."/>
            <person name="Ren X."/>
            <person name="Wang J."/>
            <person name="Wang X."/>
            <person name="Li D."/>
            <person name="Liu D."/>
            <person name="Zhang X."/>
            <person name="Ji Z."/>
            <person name="Zhao W."/>
            <person name="Sun Y."/>
            <person name="Zhang Z."/>
            <person name="Bao J."/>
            <person name="Han Y."/>
            <person name="Dong L."/>
            <person name="Ji J."/>
            <person name="Chen P."/>
            <person name="Wu S."/>
            <person name="Liu J."/>
            <person name="Xiao Y."/>
            <person name="Bu D."/>
            <person name="Tan J."/>
            <person name="Yang L."/>
            <person name="Ye C."/>
            <person name="Zhang J."/>
            <person name="Xu J."/>
            <person name="Zhou Y."/>
            <person name="Yu Y."/>
            <person name="Zhang B."/>
            <person name="Zhuang S."/>
            <person name="Wei H."/>
            <person name="Liu B."/>
            <person name="Lei M."/>
            <person name="Yu H."/>
            <person name="Li Y."/>
            <person name="Xu H."/>
            <person name="Wei S."/>
            <person name="He X."/>
            <person name="Fang L."/>
            <person name="Zhang Z."/>
            <person name="Zhang Y."/>
            <person name="Huang X."/>
            <person name="Su Z."/>
            <person name="Tong W."/>
            <person name="Li J."/>
            <person name="Tong Z."/>
            <person name="Li S."/>
            <person name="Ye J."/>
            <person name="Wang L."/>
            <person name="Fang L."/>
            <person name="Lei T."/>
            <person name="Chen C."/>
            <person name="Chen H."/>
            <person name="Xu Z."/>
            <person name="Li H."/>
            <person name="Huang H."/>
            <person name="Zhang F."/>
            <person name="Xu H."/>
            <person name="Li N."/>
            <person name="Zhao C."/>
            <person name="Li S."/>
            <person name="Dong L."/>
            <person name="Huang Y."/>
            <person name="Li L."/>
            <person name="Xi Y."/>
            <person name="Qi Q."/>
            <person name="Li W."/>
            <person name="Zhang B."/>
            <person name="Hu W."/>
            <person name="Zhang Y."/>
            <person name="Tian X."/>
            <person name="Jiao Y."/>
            <person name="Liang X."/>
            <person name="Jin J."/>
            <person name="Gao L."/>
            <person name="Zheng W."/>
            <person name="Hao B."/>
            <person name="Liu S."/>
            <person name="Wang W."/>
            <person name="Yuan L."/>
            <person name="Cao M."/>
            <person name="McDermott J."/>
            <person name="Samudrala R."/>
            <person name="Wang J."/>
            <person name="Wong G.K."/>
            <person name="Yang H."/>
        </authorList>
    </citation>
    <scope>NUCLEOTIDE SEQUENCE [LARGE SCALE GENOMIC DNA]</scope>
    <source>
        <strain evidence="2">cv. 93-11</strain>
    </source>
</reference>
<evidence type="ECO:0000313" key="2">
    <source>
        <dbReference type="Proteomes" id="UP000007015"/>
    </source>
</evidence>
<dbReference type="SUPFAM" id="SSF48371">
    <property type="entry name" value="ARM repeat"/>
    <property type="match status" value="1"/>
</dbReference>
<dbReference type="GO" id="GO:0019888">
    <property type="term" value="F:protein phosphatase regulator activity"/>
    <property type="evidence" value="ECO:0007669"/>
    <property type="project" value="InterPro"/>
</dbReference>
<dbReference type="GO" id="GO:0007165">
    <property type="term" value="P:signal transduction"/>
    <property type="evidence" value="ECO:0007669"/>
    <property type="project" value="InterPro"/>
</dbReference>
<dbReference type="PANTHER" id="PTHR10257">
    <property type="entry name" value="SERINE/THREONINE PROTEIN PHOSPHATASE 2A PP2A REGULATORY SUBUNIT B"/>
    <property type="match status" value="1"/>
</dbReference>
<dbReference type="GO" id="GO:0000159">
    <property type="term" value="C:protein phosphatase type 2A complex"/>
    <property type="evidence" value="ECO:0007669"/>
    <property type="project" value="InterPro"/>
</dbReference>
<dbReference type="Gramene" id="BGIOSGA025567-TA">
    <property type="protein sequence ID" value="BGIOSGA025567-PA"/>
    <property type="gene ID" value="BGIOSGA025567"/>
</dbReference>